<dbReference type="Pfam" id="PF05922">
    <property type="entry name" value="Inhibitor_I9"/>
    <property type="match status" value="1"/>
</dbReference>
<feature type="active site" description="Charge relay system" evidence="9 10">
    <location>
        <position position="151"/>
    </location>
</feature>
<sequence length="765" mass="82880">MGSFIEHTLLYSIFITWLLLIHQIRSTAVERSTYIVHMDKSVMPKAFISHHHWYTSTVHSLTSVGPTKSDVSRSKPSLVYSYDNVVHGFSALLSRDELEAVKKSPGFVSAYGDRQIKLRTTRTPEFLSLNPSTGIWPASDYGRDVIVGIVDTGIWPESQSFSDGGLTSSPIPAKWKGTCEIGQEFNASMCNAKLIGARYFNRGLLANKPYLNLTMKSARDTFGHGTHCASIAAGNYVRGRSYFGYAEGTARGIAPRARLAVYKVDWAEGFQSSDFLAGIDQAVADGVDVLSLSFGFDADLPFHENPIAIATFGAMENGIVVSHAGGNTGPDFLSIFDSIPWTVTVAAGSIDRSFVGTLTLGNGLKITGWSLFPASALVEKLPLYYNKALASCNSSDLLAQVPSSAIVICDDTYDYFNQLSAIANSSVAAAIFITGNPELGTSGSFPRPGVAISQNDGPALIEYAKTSGRPWASMKFQQTVVGTKHSPTLEYYSSRGPSRTYTRLLKPDLMAPGSLVLAAWPPNKPASRIGLSMFLSNDYTLLSGTSMAAPHVAGLSALLKAAHPDWSAAAIRSAMMTTANPLDNSNSPIQDKGQNYTFASPLGMGSGHIDPNLALDPGLIYDLTPQEYVNVLCYMNYTEKQILTVTRSRLYNCSNPSPDLNYPSFIALYSNESTMVRTFQRTLTNVGDDAATYNVEVVVPIGSKVTVSPNTLVFGKKYEKKSYSLTIEYESDENGTRAYGSLAWVEDNGKHKVRSPIVVTPEVTL</sequence>
<dbReference type="FunFam" id="3.40.50.200:FF:000006">
    <property type="entry name" value="Subtilisin-like protease SBT1.5"/>
    <property type="match status" value="1"/>
</dbReference>
<feature type="chain" id="PRO_5015352400" evidence="11">
    <location>
        <begin position="27"/>
        <end position="765"/>
    </location>
</feature>
<dbReference type="InterPro" id="IPR023828">
    <property type="entry name" value="Peptidase_S8_Ser-AS"/>
</dbReference>
<dbReference type="InterPro" id="IPR022398">
    <property type="entry name" value="Peptidase_S8_His-AS"/>
</dbReference>
<keyword evidence="5 11" id="KW-0732">Signal</keyword>
<evidence type="ECO:0000256" key="5">
    <source>
        <dbReference type="ARBA" id="ARBA00022729"/>
    </source>
</evidence>
<protein>
    <submittedName>
        <fullName evidence="15">Subtilisin-like protease</fullName>
    </submittedName>
</protein>
<keyword evidence="6 10" id="KW-0378">Hydrolase</keyword>
<keyword evidence="16" id="KW-1185">Reference proteome</keyword>
<dbReference type="PROSITE" id="PS00137">
    <property type="entry name" value="SUBTILASE_HIS"/>
    <property type="match status" value="1"/>
</dbReference>
<evidence type="ECO:0000256" key="6">
    <source>
        <dbReference type="ARBA" id="ARBA00022801"/>
    </source>
</evidence>
<dbReference type="STRING" id="1590841.A0A2R6RN25"/>
<dbReference type="InterPro" id="IPR037045">
    <property type="entry name" value="S8pro/Inhibitor_I9_sf"/>
</dbReference>
<feature type="domain" description="Subtilisin-like protease fibronectin type-III" evidence="14">
    <location>
        <begin position="659"/>
        <end position="759"/>
    </location>
</feature>
<evidence type="ECO:0000259" key="14">
    <source>
        <dbReference type="Pfam" id="PF17766"/>
    </source>
</evidence>
<dbReference type="InterPro" id="IPR036852">
    <property type="entry name" value="Peptidase_S8/S53_dom_sf"/>
</dbReference>
<dbReference type="Gene3D" id="3.50.30.30">
    <property type="match status" value="1"/>
</dbReference>
<dbReference type="InterPro" id="IPR041469">
    <property type="entry name" value="Subtilisin-like_FN3"/>
</dbReference>
<dbReference type="Gene3D" id="2.60.40.2310">
    <property type="match status" value="1"/>
</dbReference>
<gene>
    <name evidence="15" type="ORF">CEY00_Acc04735</name>
</gene>
<feature type="signal peptide" evidence="11">
    <location>
        <begin position="1"/>
        <end position="26"/>
    </location>
</feature>
<feature type="domain" description="Inhibitor I9" evidence="13">
    <location>
        <begin position="33"/>
        <end position="118"/>
    </location>
</feature>
<dbReference type="AlphaFoldDB" id="A0A2R6RN25"/>
<keyword evidence="4 10" id="KW-0645">Protease</keyword>
<evidence type="ECO:0000259" key="12">
    <source>
        <dbReference type="Pfam" id="PF00082"/>
    </source>
</evidence>
<dbReference type="CDD" id="cd04852">
    <property type="entry name" value="Peptidases_S8_3"/>
    <property type="match status" value="1"/>
</dbReference>
<organism evidence="15 16">
    <name type="scientific">Actinidia chinensis var. chinensis</name>
    <name type="common">Chinese soft-hair kiwi</name>
    <dbReference type="NCBI Taxonomy" id="1590841"/>
    <lineage>
        <taxon>Eukaryota</taxon>
        <taxon>Viridiplantae</taxon>
        <taxon>Streptophyta</taxon>
        <taxon>Embryophyta</taxon>
        <taxon>Tracheophyta</taxon>
        <taxon>Spermatophyta</taxon>
        <taxon>Magnoliopsida</taxon>
        <taxon>eudicotyledons</taxon>
        <taxon>Gunneridae</taxon>
        <taxon>Pentapetalae</taxon>
        <taxon>asterids</taxon>
        <taxon>Ericales</taxon>
        <taxon>Actinidiaceae</taxon>
        <taxon>Actinidia</taxon>
    </lineage>
</organism>
<dbReference type="EMBL" id="NKQK01000004">
    <property type="protein sequence ID" value="PSS31438.1"/>
    <property type="molecule type" value="Genomic_DNA"/>
</dbReference>
<evidence type="ECO:0000259" key="13">
    <source>
        <dbReference type="Pfam" id="PF05922"/>
    </source>
</evidence>
<dbReference type="InterPro" id="IPR015500">
    <property type="entry name" value="Peptidase_S8_subtilisin-rel"/>
</dbReference>
<evidence type="ECO:0000256" key="1">
    <source>
        <dbReference type="ARBA" id="ARBA00004613"/>
    </source>
</evidence>
<feature type="active site" description="Charge relay system" evidence="9 10">
    <location>
        <position position="546"/>
    </location>
</feature>
<dbReference type="OrthoDB" id="206201at2759"/>
<comment type="similarity">
    <text evidence="2 10">Belongs to the peptidase S8 family.</text>
</comment>
<dbReference type="PRINTS" id="PR00723">
    <property type="entry name" value="SUBTILISIN"/>
</dbReference>
<reference evidence="16" key="2">
    <citation type="journal article" date="2018" name="BMC Genomics">
        <title>A manually annotated Actinidia chinensis var. chinensis (kiwifruit) genome highlights the challenges associated with draft genomes and gene prediction in plants.</title>
        <authorList>
            <person name="Pilkington S.M."/>
            <person name="Crowhurst R."/>
            <person name="Hilario E."/>
            <person name="Nardozza S."/>
            <person name="Fraser L."/>
            <person name="Peng Y."/>
            <person name="Gunaseelan K."/>
            <person name="Simpson R."/>
            <person name="Tahir J."/>
            <person name="Deroles S.C."/>
            <person name="Templeton K."/>
            <person name="Luo Z."/>
            <person name="Davy M."/>
            <person name="Cheng C."/>
            <person name="McNeilage M."/>
            <person name="Scaglione D."/>
            <person name="Liu Y."/>
            <person name="Zhang Q."/>
            <person name="Datson P."/>
            <person name="De Silva N."/>
            <person name="Gardiner S.E."/>
            <person name="Bassett H."/>
            <person name="Chagne D."/>
            <person name="McCallum J."/>
            <person name="Dzierzon H."/>
            <person name="Deng C."/>
            <person name="Wang Y.Y."/>
            <person name="Barron L."/>
            <person name="Manako K."/>
            <person name="Bowen J."/>
            <person name="Foster T.M."/>
            <person name="Erridge Z.A."/>
            <person name="Tiffin H."/>
            <person name="Waite C.N."/>
            <person name="Davies K.M."/>
            <person name="Grierson E.P."/>
            <person name="Laing W.A."/>
            <person name="Kirk R."/>
            <person name="Chen X."/>
            <person name="Wood M."/>
            <person name="Montefiori M."/>
            <person name="Brummell D.A."/>
            <person name="Schwinn K.E."/>
            <person name="Catanach A."/>
            <person name="Fullerton C."/>
            <person name="Li D."/>
            <person name="Meiyalaghan S."/>
            <person name="Nieuwenhuizen N."/>
            <person name="Read N."/>
            <person name="Prakash R."/>
            <person name="Hunter D."/>
            <person name="Zhang H."/>
            <person name="McKenzie M."/>
            <person name="Knabel M."/>
            <person name="Harris A."/>
            <person name="Allan A.C."/>
            <person name="Gleave A."/>
            <person name="Chen A."/>
            <person name="Janssen B.J."/>
            <person name="Plunkett B."/>
            <person name="Ampomah-Dwamena C."/>
            <person name="Voogd C."/>
            <person name="Leif D."/>
            <person name="Lafferty D."/>
            <person name="Souleyre E.J.F."/>
            <person name="Varkonyi-Gasic E."/>
            <person name="Gambi F."/>
            <person name="Hanley J."/>
            <person name="Yao J.L."/>
            <person name="Cheung J."/>
            <person name="David K.M."/>
            <person name="Warren B."/>
            <person name="Marsh K."/>
            <person name="Snowden K.C."/>
            <person name="Lin-Wang K."/>
            <person name="Brian L."/>
            <person name="Martinez-Sanchez M."/>
            <person name="Wang M."/>
            <person name="Ileperuma N."/>
            <person name="Macnee N."/>
            <person name="Campin R."/>
            <person name="McAtee P."/>
            <person name="Drummond R.S.M."/>
            <person name="Espley R.V."/>
            <person name="Ireland H.S."/>
            <person name="Wu R."/>
            <person name="Atkinson R.G."/>
            <person name="Karunairetnam S."/>
            <person name="Bulley S."/>
            <person name="Chunkath S."/>
            <person name="Hanley Z."/>
            <person name="Storey R."/>
            <person name="Thrimawithana A.H."/>
            <person name="Thomson S."/>
            <person name="David C."/>
            <person name="Testolin R."/>
            <person name="Huang H."/>
            <person name="Hellens R.P."/>
            <person name="Schaffer R.J."/>
        </authorList>
    </citation>
    <scope>NUCLEOTIDE SEQUENCE [LARGE SCALE GENOMIC DNA]</scope>
    <source>
        <strain evidence="16">cv. Red5</strain>
    </source>
</reference>
<keyword evidence="3" id="KW-0964">Secreted</keyword>
<evidence type="ECO:0000256" key="10">
    <source>
        <dbReference type="PROSITE-ProRule" id="PRU01240"/>
    </source>
</evidence>
<dbReference type="Proteomes" id="UP000241394">
    <property type="component" value="Chromosome LG4"/>
</dbReference>
<dbReference type="Gramene" id="PSS31438">
    <property type="protein sequence ID" value="PSS31438"/>
    <property type="gene ID" value="CEY00_Acc04735"/>
</dbReference>
<evidence type="ECO:0000313" key="15">
    <source>
        <dbReference type="EMBL" id="PSS31438.1"/>
    </source>
</evidence>
<dbReference type="SUPFAM" id="SSF52743">
    <property type="entry name" value="Subtilisin-like"/>
    <property type="match status" value="1"/>
</dbReference>
<proteinExistence type="inferred from homology"/>
<name>A0A2R6RN25_ACTCC</name>
<dbReference type="PROSITE" id="PS00138">
    <property type="entry name" value="SUBTILASE_SER"/>
    <property type="match status" value="1"/>
</dbReference>
<keyword evidence="7 10" id="KW-0720">Serine protease</keyword>
<evidence type="ECO:0000256" key="4">
    <source>
        <dbReference type="ARBA" id="ARBA00022670"/>
    </source>
</evidence>
<dbReference type="OMA" id="ICISYGW"/>
<dbReference type="GO" id="GO:0005576">
    <property type="term" value="C:extracellular region"/>
    <property type="evidence" value="ECO:0007669"/>
    <property type="project" value="UniProtKB-SubCell"/>
</dbReference>
<dbReference type="FunCoup" id="A0A2R6RN25">
    <property type="interactions" value="8"/>
</dbReference>
<evidence type="ECO:0000256" key="9">
    <source>
        <dbReference type="PIRSR" id="PIRSR615500-1"/>
    </source>
</evidence>
<evidence type="ECO:0000256" key="11">
    <source>
        <dbReference type="SAM" id="SignalP"/>
    </source>
</evidence>
<comment type="subcellular location">
    <subcellularLocation>
        <location evidence="1">Secreted</location>
    </subcellularLocation>
</comment>
<dbReference type="PANTHER" id="PTHR10795">
    <property type="entry name" value="PROPROTEIN CONVERTASE SUBTILISIN/KEXIN"/>
    <property type="match status" value="1"/>
</dbReference>
<feature type="domain" description="Peptidase S8/S53" evidence="12">
    <location>
        <begin position="142"/>
        <end position="587"/>
    </location>
</feature>
<dbReference type="InterPro" id="IPR010259">
    <property type="entry name" value="S8pro/Inhibitor_I9"/>
</dbReference>
<dbReference type="GO" id="GO:0004252">
    <property type="term" value="F:serine-type endopeptidase activity"/>
    <property type="evidence" value="ECO:0007669"/>
    <property type="project" value="UniProtKB-UniRule"/>
</dbReference>
<dbReference type="InterPro" id="IPR000209">
    <property type="entry name" value="Peptidase_S8/S53_dom"/>
</dbReference>
<feature type="active site" description="Charge relay system" evidence="9 10">
    <location>
        <position position="224"/>
    </location>
</feature>
<evidence type="ECO:0000256" key="8">
    <source>
        <dbReference type="ARBA" id="ARBA00023180"/>
    </source>
</evidence>
<evidence type="ECO:0000256" key="7">
    <source>
        <dbReference type="ARBA" id="ARBA00022825"/>
    </source>
</evidence>
<dbReference type="Pfam" id="PF00082">
    <property type="entry name" value="Peptidase_S8"/>
    <property type="match status" value="1"/>
</dbReference>
<accession>A0A2R6RN25</accession>
<reference evidence="15 16" key="1">
    <citation type="submission" date="2017-07" db="EMBL/GenBank/DDBJ databases">
        <title>An improved, manually edited Actinidia chinensis var. chinensis (kiwifruit) genome highlights the challenges associated with draft genomes and gene prediction in plants.</title>
        <authorList>
            <person name="Pilkington S."/>
            <person name="Crowhurst R."/>
            <person name="Hilario E."/>
            <person name="Nardozza S."/>
            <person name="Fraser L."/>
            <person name="Peng Y."/>
            <person name="Gunaseelan K."/>
            <person name="Simpson R."/>
            <person name="Tahir J."/>
            <person name="Deroles S."/>
            <person name="Templeton K."/>
            <person name="Luo Z."/>
            <person name="Davy M."/>
            <person name="Cheng C."/>
            <person name="Mcneilage M."/>
            <person name="Scaglione D."/>
            <person name="Liu Y."/>
            <person name="Zhang Q."/>
            <person name="Datson P."/>
            <person name="De Silva N."/>
            <person name="Gardiner S."/>
            <person name="Bassett H."/>
            <person name="Chagne D."/>
            <person name="Mccallum J."/>
            <person name="Dzierzon H."/>
            <person name="Deng C."/>
            <person name="Wang Y.-Y."/>
            <person name="Barron N."/>
            <person name="Manako K."/>
            <person name="Bowen J."/>
            <person name="Foster T."/>
            <person name="Erridge Z."/>
            <person name="Tiffin H."/>
            <person name="Waite C."/>
            <person name="Davies K."/>
            <person name="Grierson E."/>
            <person name="Laing W."/>
            <person name="Kirk R."/>
            <person name="Chen X."/>
            <person name="Wood M."/>
            <person name="Montefiori M."/>
            <person name="Brummell D."/>
            <person name="Schwinn K."/>
            <person name="Catanach A."/>
            <person name="Fullerton C."/>
            <person name="Li D."/>
            <person name="Meiyalaghan S."/>
            <person name="Nieuwenhuizen N."/>
            <person name="Read N."/>
            <person name="Prakash R."/>
            <person name="Hunter D."/>
            <person name="Zhang H."/>
            <person name="Mckenzie M."/>
            <person name="Knabel M."/>
            <person name="Harris A."/>
            <person name="Allan A."/>
            <person name="Chen A."/>
            <person name="Janssen B."/>
            <person name="Plunkett B."/>
            <person name="Dwamena C."/>
            <person name="Voogd C."/>
            <person name="Leif D."/>
            <person name="Lafferty D."/>
            <person name="Souleyre E."/>
            <person name="Varkonyi-Gasic E."/>
            <person name="Gambi F."/>
            <person name="Hanley J."/>
            <person name="Yao J.-L."/>
            <person name="Cheung J."/>
            <person name="David K."/>
            <person name="Warren B."/>
            <person name="Marsh K."/>
            <person name="Snowden K."/>
            <person name="Lin-Wang K."/>
            <person name="Brian L."/>
            <person name="Martinez-Sanchez M."/>
            <person name="Wang M."/>
            <person name="Ileperuma N."/>
            <person name="Macnee N."/>
            <person name="Campin R."/>
            <person name="Mcatee P."/>
            <person name="Drummond R."/>
            <person name="Espley R."/>
            <person name="Ireland H."/>
            <person name="Wu R."/>
            <person name="Atkinson R."/>
            <person name="Karunairetnam S."/>
            <person name="Bulley S."/>
            <person name="Chunkath S."/>
            <person name="Hanley Z."/>
            <person name="Storey R."/>
            <person name="Thrimawithana A."/>
            <person name="Thomson S."/>
            <person name="David C."/>
            <person name="Testolin R."/>
        </authorList>
    </citation>
    <scope>NUCLEOTIDE SEQUENCE [LARGE SCALE GENOMIC DNA]</scope>
    <source>
        <strain evidence="16">cv. Red5</strain>
        <tissue evidence="15">Young leaf</tissue>
    </source>
</reference>
<dbReference type="InterPro" id="IPR034197">
    <property type="entry name" value="Peptidases_S8_3"/>
</dbReference>
<evidence type="ECO:0000256" key="3">
    <source>
        <dbReference type="ARBA" id="ARBA00022525"/>
    </source>
</evidence>
<evidence type="ECO:0000313" key="16">
    <source>
        <dbReference type="Proteomes" id="UP000241394"/>
    </source>
</evidence>
<dbReference type="FunFam" id="3.30.70.80:FF:000003">
    <property type="entry name" value="Subtilisin-like protease SBT1.9"/>
    <property type="match status" value="1"/>
</dbReference>
<keyword evidence="8" id="KW-0325">Glycoprotein</keyword>
<dbReference type="PROSITE" id="PS51892">
    <property type="entry name" value="SUBTILASE"/>
    <property type="match status" value="1"/>
</dbReference>
<dbReference type="Gene3D" id="3.40.50.200">
    <property type="entry name" value="Peptidase S8/S53 domain"/>
    <property type="match status" value="1"/>
</dbReference>
<dbReference type="InterPro" id="IPR045051">
    <property type="entry name" value="SBT"/>
</dbReference>
<dbReference type="InParanoid" id="A0A2R6RN25"/>
<comment type="caution">
    <text evidence="15">The sequence shown here is derived from an EMBL/GenBank/DDBJ whole genome shotgun (WGS) entry which is preliminary data.</text>
</comment>
<evidence type="ECO:0000256" key="2">
    <source>
        <dbReference type="ARBA" id="ARBA00011073"/>
    </source>
</evidence>
<dbReference type="CDD" id="cd02120">
    <property type="entry name" value="PA_subtilisin_like"/>
    <property type="match status" value="1"/>
</dbReference>
<dbReference type="GO" id="GO:0006508">
    <property type="term" value="P:proteolysis"/>
    <property type="evidence" value="ECO:0007669"/>
    <property type="project" value="UniProtKB-KW"/>
</dbReference>
<dbReference type="Gene3D" id="3.30.70.80">
    <property type="entry name" value="Peptidase S8 propeptide/proteinase inhibitor I9"/>
    <property type="match status" value="1"/>
</dbReference>
<dbReference type="Pfam" id="PF17766">
    <property type="entry name" value="fn3_6"/>
    <property type="match status" value="1"/>
</dbReference>